<proteinExistence type="predicted"/>
<protein>
    <submittedName>
        <fullName evidence="1">Uncharacterized protein AlNc14C199G8653</fullName>
    </submittedName>
</protein>
<accession>F0WQI3</accession>
<dbReference type="PANTHER" id="PTHR31687:SF3">
    <property type="entry name" value="PROTEIN URG3"/>
    <property type="match status" value="1"/>
</dbReference>
<dbReference type="EMBL" id="FR824244">
    <property type="protein sequence ID" value="CCA23592.1"/>
    <property type="molecule type" value="Genomic_DNA"/>
</dbReference>
<gene>
    <name evidence="1" type="primary">AlNc14C199G8653</name>
    <name evidence="1" type="ORF">ALNC14_097360</name>
</gene>
<sequence>MERVSFLRSLPSVRQTCGRVYELAKIDQTHHFRLQSSELESLASYIIQVINQTYSSCDEVPFHSRWRHLEAGNPQRISHIKAQWKCDQIEEARRLIDAVVVSVLLDAGAGAQWSYFEKETQTTYTRSEGLGVASLNMFMAGVFSSDPSQPHRVDAQGLCNLTIESLRVGFQVTDEKNPLIGLEGRLALLQRLGIALKNSPTYFEGQKSNSLFRPGNMIDFLKLKVVVSVTDLWSIVIEGFQAIWPESRTKIDEINMGDVWPLSYLNSDSVVDSYVSFHKLSQWLTYSLIEPLEWAGIHLNDLNLLTALPEYRNGGLLIDANVLVPRNPSILTREHEPSSEIIIEWRALTVAILDDVHKILLDRFHVSVDTFPLAKMLEGGSWKAGRIIAKEKRQDGGPPIRIKSDGTIF</sequence>
<evidence type="ECO:0000313" key="1">
    <source>
        <dbReference type="EMBL" id="CCA23592.1"/>
    </source>
</evidence>
<dbReference type="InterPro" id="IPR012469">
    <property type="entry name" value="DUF1688"/>
</dbReference>
<reference evidence="1" key="2">
    <citation type="submission" date="2011-02" db="EMBL/GenBank/DDBJ databases">
        <authorList>
            <person name="MacLean D."/>
        </authorList>
    </citation>
    <scope>NUCLEOTIDE SEQUENCE</scope>
</reference>
<name>F0WQI3_9STRA</name>
<dbReference type="HOGENOM" id="CLU_026445_1_0_1"/>
<dbReference type="Pfam" id="PF07958">
    <property type="entry name" value="DUF1688"/>
    <property type="match status" value="1"/>
</dbReference>
<reference evidence="1" key="1">
    <citation type="journal article" date="2011" name="PLoS Biol.">
        <title>Gene gain and loss during evolution of obligate parasitism in the white rust pathogen of Arabidopsis thaliana.</title>
        <authorList>
            <person name="Kemen E."/>
            <person name="Gardiner A."/>
            <person name="Schultz-Larsen T."/>
            <person name="Kemen A.C."/>
            <person name="Balmuth A.L."/>
            <person name="Robert-Seilaniantz A."/>
            <person name="Bailey K."/>
            <person name="Holub E."/>
            <person name="Studholme D.J."/>
            <person name="Maclean D."/>
            <person name="Jones J.D."/>
        </authorList>
    </citation>
    <scope>NUCLEOTIDE SEQUENCE</scope>
</reference>
<dbReference type="PANTHER" id="PTHR31687">
    <property type="match status" value="1"/>
</dbReference>
<dbReference type="AlphaFoldDB" id="F0WQI3"/>
<organism evidence="1">
    <name type="scientific">Albugo laibachii Nc14</name>
    <dbReference type="NCBI Taxonomy" id="890382"/>
    <lineage>
        <taxon>Eukaryota</taxon>
        <taxon>Sar</taxon>
        <taxon>Stramenopiles</taxon>
        <taxon>Oomycota</taxon>
        <taxon>Peronosporomycetes</taxon>
        <taxon>Albuginales</taxon>
        <taxon>Albuginaceae</taxon>
        <taxon>Albugo</taxon>
    </lineage>
</organism>